<evidence type="ECO:0000313" key="4">
    <source>
        <dbReference type="Proteomes" id="UP000654913"/>
    </source>
</evidence>
<dbReference type="KEGG" id="apuu:APUU_41459A"/>
<protein>
    <recommendedName>
        <fullName evidence="2">Xaa-Pro dipeptidyl-peptidase C-terminal domain-containing protein</fullName>
    </recommendedName>
</protein>
<dbReference type="InterPro" id="IPR008979">
    <property type="entry name" value="Galactose-bd-like_sf"/>
</dbReference>
<dbReference type="Pfam" id="PF08530">
    <property type="entry name" value="PepX_C"/>
    <property type="match status" value="1"/>
</dbReference>
<proteinExistence type="predicted"/>
<dbReference type="InterPro" id="IPR000383">
    <property type="entry name" value="Xaa-Pro-like_dom"/>
</dbReference>
<reference evidence="3" key="1">
    <citation type="submission" date="2021-01" db="EMBL/GenBank/DDBJ databases">
        <authorList>
            <consortium name="Aspergillus puulaauensis MK2 genome sequencing consortium"/>
            <person name="Kazuki M."/>
            <person name="Futagami T."/>
        </authorList>
    </citation>
    <scope>NUCLEOTIDE SEQUENCE</scope>
    <source>
        <strain evidence="3">MK2</strain>
    </source>
</reference>
<dbReference type="Gene3D" id="2.60.120.260">
    <property type="entry name" value="Galactose-binding domain-like"/>
    <property type="match status" value="1"/>
</dbReference>
<dbReference type="PANTHER" id="PTHR43056">
    <property type="entry name" value="PEPTIDASE S9 PROLYL OLIGOPEPTIDASE"/>
    <property type="match status" value="1"/>
</dbReference>
<reference evidence="3" key="2">
    <citation type="submission" date="2021-02" db="EMBL/GenBank/DDBJ databases">
        <title>Aspergillus puulaauensis MK2 genome sequence.</title>
        <authorList>
            <person name="Futagami T."/>
            <person name="Mori K."/>
            <person name="Kadooka C."/>
            <person name="Tanaka T."/>
        </authorList>
    </citation>
    <scope>NUCLEOTIDE SEQUENCE</scope>
    <source>
        <strain evidence="3">MK2</strain>
    </source>
</reference>
<feature type="domain" description="Xaa-Pro dipeptidyl-peptidase C-terminal" evidence="2">
    <location>
        <begin position="333"/>
        <end position="590"/>
    </location>
</feature>
<dbReference type="PANTHER" id="PTHR43056:SF10">
    <property type="entry name" value="COCE_NOND FAMILY, PUTATIVE (AFU_ORTHOLOGUE AFUA_7G00600)-RELATED"/>
    <property type="match status" value="1"/>
</dbReference>
<dbReference type="RefSeq" id="XP_041557209.1">
    <property type="nucleotide sequence ID" value="XM_041704644.1"/>
</dbReference>
<dbReference type="Proteomes" id="UP000654913">
    <property type="component" value="Chromosome 4"/>
</dbReference>
<evidence type="ECO:0000259" key="2">
    <source>
        <dbReference type="SMART" id="SM00939"/>
    </source>
</evidence>
<dbReference type="InterPro" id="IPR050585">
    <property type="entry name" value="Xaa-Pro_dipeptidyl-ppase/CocE"/>
</dbReference>
<dbReference type="InterPro" id="IPR005674">
    <property type="entry name" value="CocE/Ser_esterase"/>
</dbReference>
<dbReference type="Gene3D" id="3.40.50.1820">
    <property type="entry name" value="alpha/beta hydrolase"/>
    <property type="match status" value="1"/>
</dbReference>
<evidence type="ECO:0000256" key="1">
    <source>
        <dbReference type="ARBA" id="ARBA00022801"/>
    </source>
</evidence>
<gene>
    <name evidence="3" type="ORF">APUU_41459A</name>
</gene>
<evidence type="ECO:0000313" key="3">
    <source>
        <dbReference type="EMBL" id="BCS25015.1"/>
    </source>
</evidence>
<keyword evidence="1" id="KW-0378">Hydrolase</keyword>
<dbReference type="Gene3D" id="1.10.3020.20">
    <property type="match status" value="1"/>
</dbReference>
<dbReference type="SUPFAM" id="SSF53474">
    <property type="entry name" value="alpha/beta-Hydrolases"/>
    <property type="match status" value="1"/>
</dbReference>
<sequence>MFVHEKLSHQFPDTVYTAVAHPEQHAGFHYTGFHPGKTHRLPRGHVKLPGFQAFPVDVIWEQDQAIPMRDGIKLFADIFRPEGEQGPVPAIIPWSPYGKVGTSTLNYDIMGPWRIGIPYQHLSGYETFEGPNPAEWCSRGYAIVDIDARGSGDSEGNLMFWGEQEATDIYDSITWISQQSWCNGSVVMMGNSWLAISQLNFASRFSHPNLKAIAPWEGLIDPYRQQACRGGIPKAGFGDMIIRGFAGRGKAENLGAMTKLRPLFDNYWEEKQIKPANIRDIPMYLTASYSTGLHCEGSFQAFETAQTPRKWLRVHATQEWHDLYRPEATDDLQRFFDFYAKGLQNGWERDTPRVRLSLLGYDGSCAKTIVERPEQNWPPARQHLSRYYLSGASQSLVRAQPGTAARVSHEGHSLVDSSDFVLYFDRYTELCGRPFVKLFMSCDAADDFDVVVQLRKISSSGKLLESLNWTPMPKPQPEVPNTNVAKHLGQQGMLRASHHISLQPRQSDNEIPFHNHESRQAIIPGTVVPLLIPIWPVGMVFEAGEGLMLRISGHDMALPETESLRPSSPVDENQGTHTVYTGGDYESYLVIPGITN</sequence>
<dbReference type="SUPFAM" id="SSF49785">
    <property type="entry name" value="Galactose-binding domain-like"/>
    <property type="match status" value="1"/>
</dbReference>
<dbReference type="InterPro" id="IPR013736">
    <property type="entry name" value="Xaa-Pro_dipept_C"/>
</dbReference>
<dbReference type="SMART" id="SM00939">
    <property type="entry name" value="PepX_C"/>
    <property type="match status" value="1"/>
</dbReference>
<name>A0A7R8APW5_9EURO</name>
<dbReference type="GeneID" id="64975020"/>
<dbReference type="GO" id="GO:0008239">
    <property type="term" value="F:dipeptidyl-peptidase activity"/>
    <property type="evidence" value="ECO:0007669"/>
    <property type="project" value="InterPro"/>
</dbReference>
<dbReference type="OrthoDB" id="2578740at2759"/>
<dbReference type="AlphaFoldDB" id="A0A7R8APW5"/>
<dbReference type="Pfam" id="PF02129">
    <property type="entry name" value="Peptidase_S15"/>
    <property type="match status" value="1"/>
</dbReference>
<keyword evidence="4" id="KW-1185">Reference proteome</keyword>
<accession>A0A7R8APW5</accession>
<dbReference type="EMBL" id="AP024446">
    <property type="protein sequence ID" value="BCS25015.1"/>
    <property type="molecule type" value="Genomic_DNA"/>
</dbReference>
<dbReference type="NCBIfam" id="TIGR00976">
    <property type="entry name" value="CocE_NonD"/>
    <property type="match status" value="1"/>
</dbReference>
<organism evidence="3 4">
    <name type="scientific">Aspergillus puulaauensis</name>
    <dbReference type="NCBI Taxonomy" id="1220207"/>
    <lineage>
        <taxon>Eukaryota</taxon>
        <taxon>Fungi</taxon>
        <taxon>Dikarya</taxon>
        <taxon>Ascomycota</taxon>
        <taxon>Pezizomycotina</taxon>
        <taxon>Eurotiomycetes</taxon>
        <taxon>Eurotiomycetidae</taxon>
        <taxon>Eurotiales</taxon>
        <taxon>Aspergillaceae</taxon>
        <taxon>Aspergillus</taxon>
    </lineage>
</organism>
<dbReference type="InterPro" id="IPR029058">
    <property type="entry name" value="AB_hydrolase_fold"/>
</dbReference>